<comment type="similarity">
    <text evidence="1">Belongs to the EndA/NucM nuclease family.</text>
</comment>
<evidence type="ECO:0000256" key="2">
    <source>
        <dbReference type="ARBA" id="ARBA00022722"/>
    </source>
</evidence>
<keyword evidence="5" id="KW-0732">Signal</keyword>
<keyword evidence="2" id="KW-0540">Nuclease</keyword>
<gene>
    <name evidence="6" type="ORF">SAMN05421818_10722</name>
</gene>
<dbReference type="AlphaFoldDB" id="A0A1G8DHN6"/>
<dbReference type="PANTHER" id="PTHR33607">
    <property type="entry name" value="ENDONUCLEASE-1"/>
    <property type="match status" value="1"/>
</dbReference>
<keyword evidence="6" id="KW-0255">Endonuclease</keyword>
<feature type="region of interest" description="Disordered" evidence="4">
    <location>
        <begin position="19"/>
        <end position="49"/>
    </location>
</feature>
<evidence type="ECO:0000313" key="6">
    <source>
        <dbReference type="EMBL" id="SDH57164.1"/>
    </source>
</evidence>
<dbReference type="PANTHER" id="PTHR33607:SF2">
    <property type="entry name" value="ENDONUCLEASE-1"/>
    <property type="match status" value="1"/>
</dbReference>
<feature type="compositionally biased region" description="Low complexity" evidence="4">
    <location>
        <begin position="19"/>
        <end position="38"/>
    </location>
</feature>
<protein>
    <submittedName>
        <fullName evidence="6">Endonuclease I</fullName>
    </submittedName>
</protein>
<dbReference type="SUPFAM" id="SSF54060">
    <property type="entry name" value="His-Me finger endonucleases"/>
    <property type="match status" value="1"/>
</dbReference>
<feature type="chain" id="PRO_5017194071" evidence="5">
    <location>
        <begin position="23"/>
        <end position="340"/>
    </location>
</feature>
<dbReference type="EMBL" id="FNDQ01000007">
    <property type="protein sequence ID" value="SDH57164.1"/>
    <property type="molecule type" value="Genomic_DNA"/>
</dbReference>
<keyword evidence="3" id="KW-0378">Hydrolase</keyword>
<dbReference type="InterPro" id="IPR044925">
    <property type="entry name" value="His-Me_finger_sf"/>
</dbReference>
<evidence type="ECO:0000256" key="5">
    <source>
        <dbReference type="SAM" id="SignalP"/>
    </source>
</evidence>
<dbReference type="InterPro" id="IPR007346">
    <property type="entry name" value="Endonuclease-I"/>
</dbReference>
<sequence>MKKYSLIIFAAFLALTASCSSSDDSSPIDKPIIDNPSKPTVPGPAPENNKGFNYIPVDQDQQAYYKDIDFRKRGKDLKKDLHELVERTHNPLSYTPGIWDSSVITDEDPENSDNVLLIYGWPEGQDKGDITKLRSFPKKERYTNEYERHKKWEREHVFAKSRAMPVLIAINNKYHIPQNIQEIAGHDAHNLRPINGEWNYIRSNKKFAEGSGNSGPVANGWFPGEEWKGDVARMMMYMYVRYGEQCIPNRIGVGNTIINPQTGERDGMISIFMKWNAEDPVSEIERRRNEYHGDPSNYYSQGNRNPFIDNPHLANLIWGTHNDKKFNAKNIWTEVKPDQK</sequence>
<reference evidence="7" key="1">
    <citation type="submission" date="2016-10" db="EMBL/GenBank/DDBJ databases">
        <authorList>
            <person name="Varghese N."/>
            <person name="Submissions S."/>
        </authorList>
    </citation>
    <scope>NUCLEOTIDE SEQUENCE [LARGE SCALE GENOMIC DNA]</scope>
    <source>
        <strain evidence="7">DSM 23313</strain>
    </source>
</reference>
<feature type="signal peptide" evidence="5">
    <location>
        <begin position="1"/>
        <end position="22"/>
    </location>
</feature>
<dbReference type="PROSITE" id="PS51257">
    <property type="entry name" value="PROKAR_LIPOPROTEIN"/>
    <property type="match status" value="1"/>
</dbReference>
<evidence type="ECO:0000256" key="4">
    <source>
        <dbReference type="SAM" id="MobiDB-lite"/>
    </source>
</evidence>
<dbReference type="STRING" id="702745.SAMN05421818_10722"/>
<dbReference type="Pfam" id="PF04231">
    <property type="entry name" value="Endonuclease_1"/>
    <property type="match status" value="1"/>
</dbReference>
<evidence type="ECO:0000313" key="7">
    <source>
        <dbReference type="Proteomes" id="UP000243588"/>
    </source>
</evidence>
<keyword evidence="7" id="KW-1185">Reference proteome</keyword>
<accession>A0A1G8DHN6</accession>
<dbReference type="Proteomes" id="UP000243588">
    <property type="component" value="Unassembled WGS sequence"/>
</dbReference>
<dbReference type="GO" id="GO:0016787">
    <property type="term" value="F:hydrolase activity"/>
    <property type="evidence" value="ECO:0007669"/>
    <property type="project" value="UniProtKB-KW"/>
</dbReference>
<proteinExistence type="inferred from homology"/>
<evidence type="ECO:0000256" key="3">
    <source>
        <dbReference type="ARBA" id="ARBA00022801"/>
    </source>
</evidence>
<name>A0A1G8DHN6_9FLAO</name>
<dbReference type="RefSeq" id="WP_090407155.1">
    <property type="nucleotide sequence ID" value="NZ_FNDQ01000007.1"/>
</dbReference>
<dbReference type="GO" id="GO:0004519">
    <property type="term" value="F:endonuclease activity"/>
    <property type="evidence" value="ECO:0007669"/>
    <property type="project" value="UniProtKB-KW"/>
</dbReference>
<organism evidence="6 7">
    <name type="scientific">Myroides phaeus</name>
    <dbReference type="NCBI Taxonomy" id="702745"/>
    <lineage>
        <taxon>Bacteria</taxon>
        <taxon>Pseudomonadati</taxon>
        <taxon>Bacteroidota</taxon>
        <taxon>Flavobacteriia</taxon>
        <taxon>Flavobacteriales</taxon>
        <taxon>Flavobacteriaceae</taxon>
        <taxon>Myroides</taxon>
    </lineage>
</organism>
<evidence type="ECO:0000256" key="1">
    <source>
        <dbReference type="ARBA" id="ARBA00006429"/>
    </source>
</evidence>